<gene>
    <name evidence="10" type="ORF">TMUPMC115_2555</name>
</gene>
<proteinExistence type="inferred from homology"/>
<evidence type="ECO:0000313" key="11">
    <source>
        <dbReference type="Proteomes" id="UP000029380"/>
    </source>
</evidence>
<evidence type="ECO:0000256" key="4">
    <source>
        <dbReference type="ARBA" id="ARBA00022475"/>
    </source>
</evidence>
<dbReference type="Pfam" id="PF12698">
    <property type="entry name" value="ABC2_membrane_3"/>
    <property type="match status" value="1"/>
</dbReference>
<dbReference type="InterPro" id="IPR047817">
    <property type="entry name" value="ABC2_TM_bact-type"/>
</dbReference>
<keyword evidence="5 8" id="KW-0812">Transmembrane</keyword>
<feature type="transmembrane region" description="Helical" evidence="8">
    <location>
        <begin position="245"/>
        <end position="264"/>
    </location>
</feature>
<feature type="transmembrane region" description="Helical" evidence="8">
    <location>
        <begin position="177"/>
        <end position="200"/>
    </location>
</feature>
<evidence type="ECO:0000256" key="2">
    <source>
        <dbReference type="ARBA" id="ARBA00007783"/>
    </source>
</evidence>
<dbReference type="InterPro" id="IPR051449">
    <property type="entry name" value="ABC-2_transporter_component"/>
</dbReference>
<keyword evidence="4" id="KW-1003">Cell membrane</keyword>
<feature type="transmembrane region" description="Helical" evidence="8">
    <location>
        <begin position="135"/>
        <end position="156"/>
    </location>
</feature>
<evidence type="ECO:0000256" key="5">
    <source>
        <dbReference type="ARBA" id="ARBA00022692"/>
    </source>
</evidence>
<organism evidence="10 11">
    <name type="scientific">Tetragenococcus muriaticus PMC-11-5</name>
    <dbReference type="NCBI Taxonomy" id="1302649"/>
    <lineage>
        <taxon>Bacteria</taxon>
        <taxon>Bacillati</taxon>
        <taxon>Bacillota</taxon>
        <taxon>Bacilli</taxon>
        <taxon>Lactobacillales</taxon>
        <taxon>Enterococcaceae</taxon>
        <taxon>Tetragenococcus</taxon>
    </lineage>
</organism>
<dbReference type="Proteomes" id="UP000029380">
    <property type="component" value="Unassembled WGS sequence"/>
</dbReference>
<dbReference type="PROSITE" id="PS51012">
    <property type="entry name" value="ABC_TM2"/>
    <property type="match status" value="1"/>
</dbReference>
<evidence type="ECO:0000313" key="10">
    <source>
        <dbReference type="EMBL" id="KFN89230.1"/>
    </source>
</evidence>
<dbReference type="PANTHER" id="PTHR30294:SF29">
    <property type="entry name" value="MULTIDRUG ABC TRANSPORTER PERMEASE YBHS-RELATED"/>
    <property type="match status" value="1"/>
</dbReference>
<sequence length="329" mass="37564">MGGMQIDDSSVDVQVYSNELTNEEAEEWVDRFNEDEAMNFEVTDYQTAEENIRMNDVPFALEVTEDNYQFLVGHENEHLQAVDQHVYQVFSEHERLEEVREEFPDREIDVTEFLSIEESEGSGAARANTEFQLTVLIGMTLYFSVFTILFLQTNLLEEKRNGTWDRLIMSPLKKTQIYLGNLFHYFLVGILQIGLSFFILTNLLDIDIGTNYLPMIVVVFSFIFAITALGILLVSLIRTPQALQVTIPIVATAMAMLGGAFWPIDIVQNRFVLFLGELMPIKHSLESMMNIIINEYTLIDIIQPLGILLLMGTLFMGIGMNLMERSTKA</sequence>
<dbReference type="GO" id="GO:0140359">
    <property type="term" value="F:ABC-type transporter activity"/>
    <property type="evidence" value="ECO:0007669"/>
    <property type="project" value="InterPro"/>
</dbReference>
<comment type="similarity">
    <text evidence="2">Belongs to the ABC-2 integral membrane protein family.</text>
</comment>
<dbReference type="InterPro" id="IPR013525">
    <property type="entry name" value="ABC2_TM"/>
</dbReference>
<accession>A0A091BXN2</accession>
<evidence type="ECO:0000256" key="8">
    <source>
        <dbReference type="SAM" id="Phobius"/>
    </source>
</evidence>
<dbReference type="PANTHER" id="PTHR30294">
    <property type="entry name" value="MEMBRANE COMPONENT OF ABC TRANSPORTER YHHJ-RELATED"/>
    <property type="match status" value="1"/>
</dbReference>
<dbReference type="AlphaFoldDB" id="A0A091BXN2"/>
<name>A0A091BXN2_9ENTE</name>
<keyword evidence="7 8" id="KW-0472">Membrane</keyword>
<feature type="transmembrane region" description="Helical" evidence="8">
    <location>
        <begin position="212"/>
        <end position="233"/>
    </location>
</feature>
<dbReference type="GO" id="GO:0005886">
    <property type="term" value="C:plasma membrane"/>
    <property type="evidence" value="ECO:0007669"/>
    <property type="project" value="UniProtKB-SubCell"/>
</dbReference>
<feature type="domain" description="ABC transmembrane type-2" evidence="9">
    <location>
        <begin position="97"/>
        <end position="326"/>
    </location>
</feature>
<evidence type="ECO:0000256" key="6">
    <source>
        <dbReference type="ARBA" id="ARBA00022989"/>
    </source>
</evidence>
<dbReference type="EMBL" id="JPVU01000289">
    <property type="protein sequence ID" value="KFN89230.1"/>
    <property type="molecule type" value="Genomic_DNA"/>
</dbReference>
<protein>
    <recommendedName>
        <fullName evidence="9">ABC transmembrane type-2 domain-containing protein</fullName>
    </recommendedName>
</protein>
<evidence type="ECO:0000256" key="1">
    <source>
        <dbReference type="ARBA" id="ARBA00004651"/>
    </source>
</evidence>
<reference evidence="10 11" key="1">
    <citation type="submission" date="2014-08" db="EMBL/GenBank/DDBJ databases">
        <title>Genome sequence of Tetragenococcus muriaticus.</title>
        <authorList>
            <person name="Chuea-nongthon C."/>
            <person name="Rodtong S."/>
            <person name="Yongsawatdigul J."/>
            <person name="Steele J.L."/>
            <person name="Liu X.-y."/>
            <person name="Speers J."/>
            <person name="Glasner J.D."/>
            <person name="Neeno-Eckwall E.C."/>
        </authorList>
    </citation>
    <scope>NUCLEOTIDE SEQUENCE [LARGE SCALE GENOMIC DNA]</scope>
    <source>
        <strain evidence="10 11">PMC-11-5</strain>
    </source>
</reference>
<dbReference type="PATRIC" id="fig|1302649.3.peg.2541"/>
<evidence type="ECO:0000259" key="9">
    <source>
        <dbReference type="PROSITE" id="PS51012"/>
    </source>
</evidence>
<feature type="transmembrane region" description="Helical" evidence="8">
    <location>
        <begin position="301"/>
        <end position="323"/>
    </location>
</feature>
<keyword evidence="6 8" id="KW-1133">Transmembrane helix</keyword>
<comment type="caution">
    <text evidence="10">The sequence shown here is derived from an EMBL/GenBank/DDBJ whole genome shotgun (WGS) entry which is preliminary data.</text>
</comment>
<evidence type="ECO:0000256" key="3">
    <source>
        <dbReference type="ARBA" id="ARBA00022448"/>
    </source>
</evidence>
<evidence type="ECO:0000256" key="7">
    <source>
        <dbReference type="ARBA" id="ARBA00023136"/>
    </source>
</evidence>
<comment type="subcellular location">
    <subcellularLocation>
        <location evidence="1">Cell membrane</location>
        <topology evidence="1">Multi-pass membrane protein</topology>
    </subcellularLocation>
</comment>
<keyword evidence="3" id="KW-0813">Transport</keyword>